<dbReference type="GO" id="GO:0004329">
    <property type="term" value="F:formate-tetrahydrofolate ligase activity"/>
    <property type="evidence" value="ECO:0007669"/>
    <property type="project" value="UniProtKB-UniRule"/>
</dbReference>
<comment type="catalytic activity">
    <reaction evidence="6 8">
        <text>(6S)-5,6,7,8-tetrahydrofolate + formate + ATP = (6R)-10-formyltetrahydrofolate + ADP + phosphate</text>
        <dbReference type="Rhea" id="RHEA:20221"/>
        <dbReference type="ChEBI" id="CHEBI:15740"/>
        <dbReference type="ChEBI" id="CHEBI:30616"/>
        <dbReference type="ChEBI" id="CHEBI:43474"/>
        <dbReference type="ChEBI" id="CHEBI:57453"/>
        <dbReference type="ChEBI" id="CHEBI:195366"/>
        <dbReference type="ChEBI" id="CHEBI:456216"/>
        <dbReference type="EC" id="6.3.4.3"/>
    </reaction>
</comment>
<evidence type="ECO:0000256" key="4">
    <source>
        <dbReference type="ARBA" id="ARBA00022741"/>
    </source>
</evidence>
<sequence>MRLENIEKIAKKINISDSYLEKYGNYKAKISDKIYEKIKNNENGKLILVTAITPTKAGEGKTTTSIALTDGLKKLGKEALLCLREPSMGPTFGLKGGAAGGGKATIEPSEDINLHFTGDMHALTSSINLISAIIDNHIYQGNELKIDPNRVLWKRALDMNDRELRNVIIGLGEKNGIQREDHFQITVASELMAILCISKDEEDFRNRIEEIIVAYDIDNNAVYLKELHITNAIMKLMKEALKPNLVQTGEGNPCFVHGGPFANIAHGCSSLIATKLALKLSPIVITEAGFASDLGAEKFFDIKCRIGDLKPDMAVLVATIRALKLHGGEQFENLSNENLDALKEGFKNLEQHYFNLRKFGVPVVVAINHFESDTKEEINLLTTLCRKDGFSVAFLDGYLKGGDGSIELAKKVIETLDTKKSNFKFLYDLNLPVEEKIERIVKEIYHGRGVNYSEKALKALDEIKKLGRDNLPICMAKTPSSFSDNPLLLNTPRDFDITINDITLSNGAGFIVCLCGSILTMPGLPKVPLATKM</sequence>
<dbReference type="HAMAP" id="MF_01543">
    <property type="entry name" value="FTHFS"/>
    <property type="match status" value="1"/>
</dbReference>
<evidence type="ECO:0000256" key="2">
    <source>
        <dbReference type="ARBA" id="ARBA00022563"/>
    </source>
</evidence>
<evidence type="ECO:0000256" key="6">
    <source>
        <dbReference type="ARBA" id="ARBA00049033"/>
    </source>
</evidence>
<comment type="caution">
    <text evidence="9">The sequence shown here is derived from an EMBL/GenBank/DDBJ whole genome shotgun (WGS) entry which is preliminary data.</text>
</comment>
<comment type="similarity">
    <text evidence="7 8">Belongs to the formate--tetrahydrofolate ligase family.</text>
</comment>
<keyword evidence="2 8" id="KW-0554">One-carbon metabolism</keyword>
<proteinExistence type="inferred from homology"/>
<dbReference type="GO" id="GO:0035999">
    <property type="term" value="P:tetrahydrofolate interconversion"/>
    <property type="evidence" value="ECO:0007669"/>
    <property type="project" value="UniProtKB-UniRule"/>
</dbReference>
<evidence type="ECO:0000256" key="8">
    <source>
        <dbReference type="HAMAP-Rule" id="MF_01543"/>
    </source>
</evidence>
<dbReference type="GO" id="GO:0005524">
    <property type="term" value="F:ATP binding"/>
    <property type="evidence" value="ECO:0007669"/>
    <property type="project" value="UniProtKB-UniRule"/>
</dbReference>
<reference evidence="9" key="2">
    <citation type="journal article" date="2021" name="PeerJ">
        <title>Extensive microbial diversity within the chicken gut microbiome revealed by metagenomics and culture.</title>
        <authorList>
            <person name="Gilroy R."/>
            <person name="Ravi A."/>
            <person name="Getino M."/>
            <person name="Pursley I."/>
            <person name="Horton D.L."/>
            <person name="Alikhan N.F."/>
            <person name="Baker D."/>
            <person name="Gharbi K."/>
            <person name="Hall N."/>
            <person name="Watson M."/>
            <person name="Adriaenssens E.M."/>
            <person name="Foster-Nyarko E."/>
            <person name="Jarju S."/>
            <person name="Secka A."/>
            <person name="Antonio M."/>
            <person name="Oren A."/>
            <person name="Chaudhuri R.R."/>
            <person name="La Ragione R."/>
            <person name="Hildebrand F."/>
            <person name="Pallen M.J."/>
        </authorList>
    </citation>
    <scope>NUCLEOTIDE SEQUENCE</scope>
    <source>
        <strain evidence="9">11159</strain>
    </source>
</reference>
<dbReference type="Gene3D" id="3.30.1510.10">
    <property type="entry name" value="Domain 2, N(10)-formyltetrahydrofolate synthetase"/>
    <property type="match status" value="1"/>
</dbReference>
<dbReference type="PROSITE" id="PS00722">
    <property type="entry name" value="FTHFS_2"/>
    <property type="match status" value="1"/>
</dbReference>
<dbReference type="NCBIfam" id="NF010030">
    <property type="entry name" value="PRK13505.1"/>
    <property type="match status" value="1"/>
</dbReference>
<protein>
    <recommendedName>
        <fullName evidence="8">Formate--tetrahydrofolate ligase</fullName>
        <ecNumber evidence="8">6.3.4.3</ecNumber>
    </recommendedName>
    <alternativeName>
        <fullName evidence="8">Formyltetrahydrofolate synthetase</fullName>
        <shortName evidence="8">FHS</shortName>
        <shortName evidence="8">FTHFS</shortName>
    </alternativeName>
</protein>
<dbReference type="InterPro" id="IPR000559">
    <property type="entry name" value="Formate_THF_ligase"/>
</dbReference>
<evidence type="ECO:0000256" key="5">
    <source>
        <dbReference type="ARBA" id="ARBA00022840"/>
    </source>
</evidence>
<dbReference type="EMBL" id="JADIMY010000031">
    <property type="protein sequence ID" value="MBO8427244.1"/>
    <property type="molecule type" value="Genomic_DNA"/>
</dbReference>
<keyword evidence="5 8" id="KW-0067">ATP-binding</keyword>
<dbReference type="Gene3D" id="3.10.410.10">
    <property type="entry name" value="Formyltetrahydrofolate synthetase, domain 3"/>
    <property type="match status" value="1"/>
</dbReference>
<gene>
    <name evidence="8" type="primary">fhs</name>
    <name evidence="9" type="ORF">IAC58_01630</name>
</gene>
<feature type="binding site" evidence="8">
    <location>
        <begin position="55"/>
        <end position="62"/>
    </location>
    <ligand>
        <name>ATP</name>
        <dbReference type="ChEBI" id="CHEBI:30616"/>
    </ligand>
</feature>
<evidence type="ECO:0000313" key="10">
    <source>
        <dbReference type="Proteomes" id="UP000823613"/>
    </source>
</evidence>
<dbReference type="AlphaFoldDB" id="A0A9D9DLH9"/>
<dbReference type="InterPro" id="IPR027417">
    <property type="entry name" value="P-loop_NTPase"/>
</dbReference>
<evidence type="ECO:0000256" key="7">
    <source>
        <dbReference type="ARBA" id="ARBA00061363"/>
    </source>
</evidence>
<dbReference type="FunFam" id="3.30.1510.10:FF:000001">
    <property type="entry name" value="Formate--tetrahydrofolate ligase"/>
    <property type="match status" value="1"/>
</dbReference>
<evidence type="ECO:0000256" key="1">
    <source>
        <dbReference type="ARBA" id="ARBA00004777"/>
    </source>
</evidence>
<name>A0A9D9DLH9_9BACL</name>
<dbReference type="CDD" id="cd00477">
    <property type="entry name" value="FTHFS"/>
    <property type="match status" value="1"/>
</dbReference>
<comment type="pathway">
    <text evidence="1 8">One-carbon metabolism; tetrahydrofolate interconversion.</text>
</comment>
<keyword evidence="3 8" id="KW-0436">Ligase</keyword>
<organism evidence="9 10">
    <name type="scientific">Candidatus Onthovivens merdipullorum</name>
    <dbReference type="NCBI Taxonomy" id="2840889"/>
    <lineage>
        <taxon>Bacteria</taxon>
        <taxon>Bacillati</taxon>
        <taxon>Bacillota</taxon>
        <taxon>Bacilli</taxon>
        <taxon>Bacillales</taxon>
        <taxon>Candidatus Onthovivens</taxon>
    </lineage>
</organism>
<dbReference type="EC" id="6.3.4.3" evidence="8"/>
<dbReference type="Gene3D" id="3.40.50.300">
    <property type="entry name" value="P-loop containing nucleotide triphosphate hydrolases"/>
    <property type="match status" value="1"/>
</dbReference>
<evidence type="ECO:0000256" key="3">
    <source>
        <dbReference type="ARBA" id="ARBA00022598"/>
    </source>
</evidence>
<dbReference type="InterPro" id="IPR020628">
    <property type="entry name" value="Formate_THF_ligase_CS"/>
</dbReference>
<evidence type="ECO:0000313" key="9">
    <source>
        <dbReference type="EMBL" id="MBO8427244.1"/>
    </source>
</evidence>
<dbReference type="SUPFAM" id="SSF52540">
    <property type="entry name" value="P-loop containing nucleoside triphosphate hydrolases"/>
    <property type="match status" value="1"/>
</dbReference>
<reference evidence="9" key="1">
    <citation type="submission" date="2020-10" db="EMBL/GenBank/DDBJ databases">
        <authorList>
            <person name="Gilroy R."/>
        </authorList>
    </citation>
    <scope>NUCLEOTIDE SEQUENCE</scope>
    <source>
        <strain evidence="9">11159</strain>
    </source>
</reference>
<accession>A0A9D9DLH9</accession>
<dbReference type="Proteomes" id="UP000823613">
    <property type="component" value="Unassembled WGS sequence"/>
</dbReference>
<dbReference type="PROSITE" id="PS00721">
    <property type="entry name" value="FTHFS_1"/>
    <property type="match status" value="1"/>
</dbReference>
<dbReference type="Pfam" id="PF01268">
    <property type="entry name" value="FTHFS"/>
    <property type="match status" value="1"/>
</dbReference>
<keyword evidence="4 8" id="KW-0547">Nucleotide-binding</keyword>